<feature type="region of interest" description="Disordered" evidence="1">
    <location>
        <begin position="503"/>
        <end position="537"/>
    </location>
</feature>
<feature type="compositionally biased region" description="Low complexity" evidence="1">
    <location>
        <begin position="1283"/>
        <end position="1296"/>
    </location>
</feature>
<feature type="compositionally biased region" description="Polar residues" evidence="1">
    <location>
        <begin position="514"/>
        <end position="537"/>
    </location>
</feature>
<evidence type="ECO:0000256" key="1">
    <source>
        <dbReference type="SAM" id="MobiDB-lite"/>
    </source>
</evidence>
<feature type="compositionally biased region" description="Basic and acidic residues" evidence="1">
    <location>
        <begin position="1195"/>
        <end position="1204"/>
    </location>
</feature>
<feature type="region of interest" description="Disordered" evidence="1">
    <location>
        <begin position="797"/>
        <end position="816"/>
    </location>
</feature>
<feature type="region of interest" description="Disordered" evidence="1">
    <location>
        <begin position="1"/>
        <end position="43"/>
    </location>
</feature>
<feature type="compositionally biased region" description="Basic and acidic residues" evidence="1">
    <location>
        <begin position="127"/>
        <end position="140"/>
    </location>
</feature>
<sequence>MIQGRVSIDTGQVDLPHLTLEDPLSLPPLETPTKGPVDADDEPPSNLLDIVHTLAVTDNQHHCQSSHTAVGTSASTATTITFQLQDGDDSNSNSAPTLTALDEEAEVTVAKKDKEASNQDSGTAFPAEEHEHIDSSQESIRETTVLGGHCPKPLQESLVQHGPQPLTLPVLDAPATLLTATISPTHSYLYPDDDEDGGERGTVVILTRSHHQGFRRGSIDSVSTVSSAEASLSCDTARVQKVDDLAASSSEEELYPATPVPSEGANTSVGESAFILQPSGFEPHDNIVATITGSHSPSSSSSVSPSTVSSPVSQTHQPRPFSQQSFPTSCVQTPPPSTQTNPLAIEEDELHFRHFRRSRSLPSSPKSFGSFEVVSLSAFDSPLVMTNRFSEYISAPKLEQELSCDWLPSQHSPTCPLHYGSDKGGAMVTQEDSQDEPNSLVSESFTSQPQLLTLPGERPRRQSLLSPRQLQRLSRQKDIFQPRAKETTAPIWKTRLGYLGKDHHKTTHRKAKGSSAQGNGSDIKDPNSTFTSGQRASRLTTPSVPSIVFQLHQTEISTERPSVSGRLILHIPRRAGKKFHFVSLALHLRLKESIAWTRHDLFSFEVENHHWAQTVWDKKMMIPFQDRQVEEGDAEAFGSRMAKGISPAAAIAAAALAAPPRSSSATVATSTAHGDNADTPDSSHVQSVIPQTERFALDGQCNQQPRLTDRERLVVKTDSHPDTAATQGMAMDEWRWEWLLPVTRNEVRPESFEGSMGMVWYELEAKCLFRWDDVDKDGNVIPNDNTIMTASELSTLAGTDNMDHGRPRVTKNPSGSRKLLKGFGASTKKAKSIAQAFGKLRVGNKPKSTTGVGDFNIPSLHEQYIQNSIRKTQEAAEAAAIAAATSAAVEAAEVARVAVTHLGYCPDSRQGKQAQGAAHHDQNSESAGGSGRSSDGSIAAEDQNPAALNGAPTAPQSTIRSPSIPEPIPFLARRTLKLYFSRPPPKTSSNPAFFLPQPSMSLPTLPSTRRLKAIIPGARIQVQIQVPSMIPIPGYTQLSRLAPNNKTGGLVPIKGSSHTLASTASSIFGDKFASGHCRRNSKDHHHQQDDRHPRNFQAALTIRKVTQRDINKNESLRRRYEFAESAKTPVRRFSTDPDTVATPHGIKNEPISQGLSRTRDLSHQTDGDADTPSRSAVEEHGSDDMMEIVTAYPCSDDRTDERSRQQGAVEATDPLKPLPSKGWRKEIRVRKVKCEFWQKESCRIPTDEAPSRSIKVQLAPVYTYSEKDYEKERQRRVTTQKHPSISSEPITSSPLSDFHLQPQHQSKIRESNNQDEGSSGPLSSFLKGGRRSSVYTSDHCPTESLKPWISRKGSTGSILHSTLQQSLPHTSLLDLSPATQPQCSQPFMLLIPVPLDNPRLRQTFSWPSSETPSPIAPSAYDYSLPRNAGAESGVGFGSEFDYMSQPTLYEMMGTFSRGGGPTTTTIPSGPPAKARIEMKHYLTFRLSLDMLEFEGEPEQDDIDLEAIEEQQLQEARDRQDLSPAFGRPVTGDGLSQLGPAGSLSTFTTADQYHGREGASSSPVTPPSNNTSFGAASTSEYAIAPAPEQFGMVYERRGSKESLGTVRSATSGNSAKIMGAGGGTLSSLSQTHASSALSSGSNVSDRAPPTLTGNNSRSGGLVAGALGALKKKASAAGLGNIVGASSTSTLAQPHHSTDHRPVATQRRVTVHKLKDFVIRVPITIIIQVDDRSKVTNAFGITGNSTVNSAIPADSRHFSDTSSGVQSANNVPMSPMNQFNGSINVTTTATTTIKNIVTGSSGDPRNSFDPLESTGTFGSLVSMAASAGSEPLRKRMDDFATGSSSLAFAGLKHRQDQSSPAAHHHLHPLLKQQQQQRLHHPQSPPHGPSLLPLTSECLQQHLRTNYPQQE</sequence>
<feature type="compositionally biased region" description="Low complexity" evidence="1">
    <location>
        <begin position="1559"/>
        <end position="1571"/>
    </location>
</feature>
<dbReference type="OrthoDB" id="2409796at2759"/>
<evidence type="ECO:0000313" key="3">
    <source>
        <dbReference type="Proteomes" id="UP000078512"/>
    </source>
</evidence>
<feature type="region of interest" description="Disordered" evidence="1">
    <location>
        <begin position="1075"/>
        <end position="1095"/>
    </location>
</feature>
<feature type="compositionally biased region" description="Polar residues" evidence="1">
    <location>
        <begin position="436"/>
        <end position="451"/>
    </location>
</feature>
<keyword evidence="3" id="KW-1185">Reference proteome</keyword>
<gene>
    <name evidence="2" type="ORF">K457DRAFT_23863</name>
</gene>
<feature type="compositionally biased region" description="Basic residues" evidence="1">
    <location>
        <begin position="503"/>
        <end position="512"/>
    </location>
</feature>
<feature type="region of interest" description="Disordered" evidence="1">
    <location>
        <begin position="1603"/>
        <end position="1657"/>
    </location>
</feature>
<feature type="region of interest" description="Disordered" evidence="1">
    <location>
        <begin position="1124"/>
        <end position="1217"/>
    </location>
</feature>
<feature type="compositionally biased region" description="Basic residues" evidence="1">
    <location>
        <begin position="1076"/>
        <end position="1085"/>
    </location>
</feature>
<feature type="region of interest" description="Disordered" evidence="1">
    <location>
        <begin position="421"/>
        <end position="466"/>
    </location>
</feature>
<name>A0A197JHR6_9FUNG</name>
<feature type="region of interest" description="Disordered" evidence="1">
    <location>
        <begin position="665"/>
        <end position="684"/>
    </location>
</feature>
<feature type="compositionally biased region" description="Polar residues" evidence="1">
    <location>
        <begin position="320"/>
        <end position="342"/>
    </location>
</feature>
<feature type="compositionally biased region" description="Low complexity" evidence="1">
    <location>
        <begin position="1624"/>
        <end position="1643"/>
    </location>
</feature>
<feature type="compositionally biased region" description="Low complexity" evidence="1">
    <location>
        <begin position="924"/>
        <end position="937"/>
    </location>
</feature>
<feature type="compositionally biased region" description="Low complexity" evidence="1">
    <location>
        <begin position="294"/>
        <end position="317"/>
    </location>
</feature>
<accession>A0A197JHR6</accession>
<feature type="region of interest" description="Disordered" evidence="1">
    <location>
        <begin position="110"/>
        <end position="140"/>
    </location>
</feature>
<feature type="region of interest" description="Disordered" evidence="1">
    <location>
        <begin position="909"/>
        <end position="966"/>
    </location>
</feature>
<feature type="region of interest" description="Disordered" evidence="1">
    <location>
        <begin position="1868"/>
        <end position="1890"/>
    </location>
</feature>
<feature type="compositionally biased region" description="Polar residues" evidence="1">
    <location>
        <begin position="1604"/>
        <end position="1613"/>
    </location>
</feature>
<feature type="compositionally biased region" description="Basic and acidic residues" evidence="1">
    <location>
        <begin position="1157"/>
        <end position="1166"/>
    </location>
</feature>
<protein>
    <submittedName>
        <fullName evidence="2">Uncharacterized protein</fullName>
    </submittedName>
</protein>
<reference evidence="2 3" key="1">
    <citation type="submission" date="2016-05" db="EMBL/GenBank/DDBJ databases">
        <title>Genome sequencing reveals origins of a unique bacterial endosymbiosis in the earliest lineages of terrestrial Fungi.</title>
        <authorList>
            <consortium name="DOE Joint Genome Institute"/>
            <person name="Uehling J."/>
            <person name="Gryganskyi A."/>
            <person name="Hameed K."/>
            <person name="Tschaplinski T."/>
            <person name="Misztal P."/>
            <person name="Wu S."/>
            <person name="Desiro A."/>
            <person name="Vande Pol N."/>
            <person name="Du Z.-Y."/>
            <person name="Zienkiewicz A."/>
            <person name="Zienkiewicz K."/>
            <person name="Morin E."/>
            <person name="Tisserant E."/>
            <person name="Splivallo R."/>
            <person name="Hainaut M."/>
            <person name="Henrissat B."/>
            <person name="Ohm R."/>
            <person name="Kuo A."/>
            <person name="Yan J."/>
            <person name="Lipzen A."/>
            <person name="Nolan M."/>
            <person name="Labutti K."/>
            <person name="Barry K."/>
            <person name="Goldstein A."/>
            <person name="Labbe J."/>
            <person name="Schadt C."/>
            <person name="Tuskan G."/>
            <person name="Grigoriev I."/>
            <person name="Martin F."/>
            <person name="Vilgalys R."/>
            <person name="Bonito G."/>
        </authorList>
    </citation>
    <scope>NUCLEOTIDE SEQUENCE [LARGE SCALE GENOMIC DNA]</scope>
    <source>
        <strain evidence="2 3">AG-77</strain>
    </source>
</reference>
<proteinExistence type="predicted"/>
<dbReference type="EMBL" id="KV442089">
    <property type="protein sequence ID" value="OAQ24732.1"/>
    <property type="molecule type" value="Genomic_DNA"/>
</dbReference>
<evidence type="ECO:0000313" key="2">
    <source>
        <dbReference type="EMBL" id="OAQ24732.1"/>
    </source>
</evidence>
<feature type="region of interest" description="Disordered" evidence="1">
    <location>
        <begin position="285"/>
        <end position="342"/>
    </location>
</feature>
<organism evidence="2 3">
    <name type="scientific">Linnemannia elongata AG-77</name>
    <dbReference type="NCBI Taxonomy" id="1314771"/>
    <lineage>
        <taxon>Eukaryota</taxon>
        <taxon>Fungi</taxon>
        <taxon>Fungi incertae sedis</taxon>
        <taxon>Mucoromycota</taxon>
        <taxon>Mortierellomycotina</taxon>
        <taxon>Mortierellomycetes</taxon>
        <taxon>Mortierellales</taxon>
        <taxon>Mortierellaceae</taxon>
        <taxon>Linnemannia</taxon>
    </lineage>
</organism>
<dbReference type="Proteomes" id="UP000078512">
    <property type="component" value="Unassembled WGS sequence"/>
</dbReference>
<feature type="region of interest" description="Disordered" evidence="1">
    <location>
        <begin position="1512"/>
        <end position="1574"/>
    </location>
</feature>
<feature type="region of interest" description="Disordered" evidence="1">
    <location>
        <begin position="1267"/>
        <end position="1338"/>
    </location>
</feature>